<evidence type="ECO:0000313" key="3">
    <source>
        <dbReference type="Proteomes" id="UP000184268"/>
    </source>
</evidence>
<dbReference type="STRING" id="299255.SAMN02745129_0614"/>
<feature type="transmembrane region" description="Helical" evidence="1">
    <location>
        <begin position="493"/>
        <end position="518"/>
    </location>
</feature>
<name>A0A1M5MDW2_9GAMM</name>
<feature type="transmembrane region" description="Helical" evidence="1">
    <location>
        <begin position="432"/>
        <end position="450"/>
    </location>
</feature>
<proteinExistence type="predicted"/>
<dbReference type="RefSeq" id="WP_067664661.1">
    <property type="nucleotide sequence ID" value="NZ_FQXG01000001.1"/>
</dbReference>
<organism evidence="2 3">
    <name type="scientific">Ferrimonas marina</name>
    <dbReference type="NCBI Taxonomy" id="299255"/>
    <lineage>
        <taxon>Bacteria</taxon>
        <taxon>Pseudomonadati</taxon>
        <taxon>Pseudomonadota</taxon>
        <taxon>Gammaproteobacteria</taxon>
        <taxon>Alteromonadales</taxon>
        <taxon>Ferrimonadaceae</taxon>
        <taxon>Ferrimonas</taxon>
    </lineage>
</organism>
<dbReference type="PANTHER" id="PTHR30282">
    <property type="entry name" value="P-AMINOBENZOYL GLUTAMATE TRANSPORTER"/>
    <property type="match status" value="1"/>
</dbReference>
<accession>A0A1M5MDW2</accession>
<dbReference type="GO" id="GO:1902604">
    <property type="term" value="P:p-aminobenzoyl-glutamate transmembrane transport"/>
    <property type="evidence" value="ECO:0007669"/>
    <property type="project" value="InterPro"/>
</dbReference>
<dbReference type="PANTHER" id="PTHR30282:SF0">
    <property type="entry name" value="P-AMINOBENZOYL-GLUTAMATE TRANSPORT PROTEIN"/>
    <property type="match status" value="1"/>
</dbReference>
<dbReference type="AlphaFoldDB" id="A0A1M5MDW2"/>
<evidence type="ECO:0000256" key="1">
    <source>
        <dbReference type="SAM" id="Phobius"/>
    </source>
</evidence>
<feature type="transmembrane region" description="Helical" evidence="1">
    <location>
        <begin position="284"/>
        <end position="303"/>
    </location>
</feature>
<feature type="transmembrane region" description="Helical" evidence="1">
    <location>
        <begin position="462"/>
        <end position="481"/>
    </location>
</feature>
<keyword evidence="1" id="KW-0472">Membrane</keyword>
<dbReference type="Pfam" id="PF03806">
    <property type="entry name" value="ABG_transport"/>
    <property type="match status" value="1"/>
</dbReference>
<feature type="transmembrane region" description="Helical" evidence="1">
    <location>
        <begin position="184"/>
        <end position="204"/>
    </location>
</feature>
<dbReference type="GO" id="GO:0015558">
    <property type="term" value="F:secondary active p-aminobenzoyl-glutamate transmembrane transporter activity"/>
    <property type="evidence" value="ECO:0007669"/>
    <property type="project" value="InterPro"/>
</dbReference>
<feature type="transmembrane region" description="Helical" evidence="1">
    <location>
        <begin position="39"/>
        <end position="59"/>
    </location>
</feature>
<gene>
    <name evidence="2" type="ORF">SAMN02745129_0614</name>
</gene>
<dbReference type="EMBL" id="FQXG01000001">
    <property type="protein sequence ID" value="SHG75528.1"/>
    <property type="molecule type" value="Genomic_DNA"/>
</dbReference>
<feature type="transmembrane region" description="Helical" evidence="1">
    <location>
        <begin position="405"/>
        <end position="425"/>
    </location>
</feature>
<dbReference type="Proteomes" id="UP000184268">
    <property type="component" value="Unassembled WGS sequence"/>
</dbReference>
<keyword evidence="3" id="KW-1185">Reference proteome</keyword>
<evidence type="ECO:0000313" key="2">
    <source>
        <dbReference type="EMBL" id="SHG75528.1"/>
    </source>
</evidence>
<sequence>MSSKPAQNSTDPMEMAQSGAFRRFLDVVERLGNLLPHPITLFAIFCAAIILISGIAGFFDLSVADPRPEGAAGRSADGVITVFSLLSAEGLRMMVSNMVTNFTGFAPLGTVLVALLGVGVAERSGMISAALRGLVMGASPRLVTFIVVLAGILSNTASELGYVVLVPLAALTFHSLGRHPLAGLAAAFAGVSGGYSANLLLGTVDPLLSGITESAAHIIDPSYTVGPEANWWFMMTSTFVVASLATFVTEKIVEPKLGKYDESEAADDVEHDEMQHLTAQEKRGLKAAGLTILGLSALLALTVVPEWGPLRHPETGMVAGSPFLRGIVAFIFFFFAIPGFVYGKVVGTMKTDRDVIDAMSHAMSTMGMYIVLVFFASQFVAYFSWTNLGAITAVLGANFLNSIGLDGPLLFILFIMVCAFINLMVGSASAQWAVTAPIFVPMLMLVGYAPETIQAAYRIGDSVTNIITPMMSYFGLILAVACRYKKDLGIGTLVATMLPYSIVLFIGWTILFVLYVFVLGMPVGPGSPTYYTPGG</sequence>
<dbReference type="InterPro" id="IPR004697">
    <property type="entry name" value="AbgT"/>
</dbReference>
<keyword evidence="1" id="KW-1133">Transmembrane helix</keyword>
<feature type="transmembrane region" description="Helical" evidence="1">
    <location>
        <begin position="133"/>
        <end position="154"/>
    </location>
</feature>
<keyword evidence="1" id="KW-0812">Transmembrane</keyword>
<protein>
    <submittedName>
        <fullName evidence="2">Aminobenzoyl-glutamate transport protein</fullName>
    </submittedName>
</protein>
<feature type="transmembrane region" description="Helical" evidence="1">
    <location>
        <begin position="366"/>
        <end position="385"/>
    </location>
</feature>
<feature type="transmembrane region" description="Helical" evidence="1">
    <location>
        <begin position="323"/>
        <end position="345"/>
    </location>
</feature>
<feature type="transmembrane region" description="Helical" evidence="1">
    <location>
        <begin position="102"/>
        <end position="121"/>
    </location>
</feature>
<reference evidence="2 3" key="1">
    <citation type="submission" date="2016-11" db="EMBL/GenBank/DDBJ databases">
        <authorList>
            <person name="Jaros S."/>
            <person name="Januszkiewicz K."/>
            <person name="Wedrychowicz H."/>
        </authorList>
    </citation>
    <scope>NUCLEOTIDE SEQUENCE [LARGE SCALE GENOMIC DNA]</scope>
    <source>
        <strain evidence="2 3">DSM 16917</strain>
    </source>
</reference>